<evidence type="ECO:0000256" key="2">
    <source>
        <dbReference type="ARBA" id="ARBA00022801"/>
    </source>
</evidence>
<dbReference type="InterPro" id="IPR011629">
    <property type="entry name" value="CobW-like_C"/>
</dbReference>
<dbReference type="GO" id="GO:0000166">
    <property type="term" value="F:nucleotide binding"/>
    <property type="evidence" value="ECO:0007669"/>
    <property type="project" value="UniProtKB-KW"/>
</dbReference>
<dbReference type="Proteomes" id="UP001058682">
    <property type="component" value="Chromosome"/>
</dbReference>
<evidence type="ECO:0000256" key="6">
    <source>
        <dbReference type="ARBA" id="ARBA00049117"/>
    </source>
</evidence>
<dbReference type="AlphaFoldDB" id="A0AAE9SIW8"/>
<dbReference type="GO" id="GO:0005737">
    <property type="term" value="C:cytoplasm"/>
    <property type="evidence" value="ECO:0007669"/>
    <property type="project" value="TreeGrafter"/>
</dbReference>
<name>A0AAE9SIW8_9SPIR</name>
<evidence type="ECO:0000259" key="7">
    <source>
        <dbReference type="Pfam" id="PF02492"/>
    </source>
</evidence>
<proteinExistence type="inferred from homology"/>
<accession>A0AAE9SIW8</accession>
<keyword evidence="3" id="KW-0143">Chaperone</keyword>
<dbReference type="Gene3D" id="3.40.50.300">
    <property type="entry name" value="P-loop containing nucleotide triphosphate hydrolases"/>
    <property type="match status" value="1"/>
</dbReference>
<comment type="function">
    <text evidence="5">Zinc chaperone that directly transfers zinc cofactor to target proteins, thereby activating them. Zinc is transferred from the CXCC motif in the GTPase domain to the zinc binding site in target proteins in a process requiring GTP hydrolysis.</text>
</comment>
<evidence type="ECO:0000256" key="3">
    <source>
        <dbReference type="ARBA" id="ARBA00023186"/>
    </source>
</evidence>
<evidence type="ECO:0000313" key="10">
    <source>
        <dbReference type="Proteomes" id="UP001058682"/>
    </source>
</evidence>
<keyword evidence="2" id="KW-0378">Hydrolase</keyword>
<feature type="domain" description="CobW C-terminal" evidence="8">
    <location>
        <begin position="234"/>
        <end position="296"/>
    </location>
</feature>
<evidence type="ECO:0000259" key="8">
    <source>
        <dbReference type="Pfam" id="PF07683"/>
    </source>
</evidence>
<dbReference type="RefSeq" id="WP_255817633.1">
    <property type="nucleotide sequence ID" value="NZ_CP038803.1"/>
</dbReference>
<dbReference type="PANTHER" id="PTHR13748:SF62">
    <property type="entry name" value="COBW DOMAIN-CONTAINING PROTEIN"/>
    <property type="match status" value="1"/>
</dbReference>
<gene>
    <name evidence="9" type="ORF">E4N74_11010</name>
</gene>
<evidence type="ECO:0000256" key="1">
    <source>
        <dbReference type="ARBA" id="ARBA00022741"/>
    </source>
</evidence>
<dbReference type="InterPro" id="IPR003495">
    <property type="entry name" value="CobW/HypB/UreG_nucleotide-bd"/>
</dbReference>
<sequence length="300" mass="33765">MKILVISGFLGAGKTTFIQKLAEKSKKNFAVMENEYGITGIDGNILKQDRLKVWELTEGCICCSLQSDFASSILTIANTTDLDYLVVEPTGVGLLSAVIHNISKIEYERIRLLEPITIVDVHCVDNYLKEFGDLYTDQIKNAPHIILSKTENTSGNELNRIITILKELNPKAQITSEPYNAQKPEWWKKFFENLYNKNKAAQPLIPVNKHGLENVGLTDIKINSVNELLELLVALMQGFLGTVYRVKGYVSIGGQWTKFDVVNKQYNVSLCNKMPESKVIVIGRNLEKNRLKAAFNVKVK</sequence>
<evidence type="ECO:0000256" key="5">
    <source>
        <dbReference type="ARBA" id="ARBA00045658"/>
    </source>
</evidence>
<dbReference type="SUPFAM" id="SSF52540">
    <property type="entry name" value="P-loop containing nucleoside triphosphate hydrolases"/>
    <property type="match status" value="1"/>
</dbReference>
<feature type="domain" description="CobW/HypB/UreG nucleotide-binding" evidence="7">
    <location>
        <begin position="3"/>
        <end position="175"/>
    </location>
</feature>
<comment type="similarity">
    <text evidence="4">Belongs to the SIMIBI class G3E GTPase family. ZNG1 subfamily.</text>
</comment>
<dbReference type="GO" id="GO:0016787">
    <property type="term" value="F:hydrolase activity"/>
    <property type="evidence" value="ECO:0007669"/>
    <property type="project" value="UniProtKB-KW"/>
</dbReference>
<dbReference type="Pfam" id="PF02492">
    <property type="entry name" value="cobW"/>
    <property type="match status" value="1"/>
</dbReference>
<reference evidence="9" key="1">
    <citation type="submission" date="2019-04" db="EMBL/GenBank/DDBJ databases">
        <title>Whole genome sequencing of oral phylogroup 2 treponemes.</title>
        <authorList>
            <person name="Chan Y."/>
            <person name="Zeng H.H."/>
            <person name="Yu X.L."/>
            <person name="Leung W.K."/>
            <person name="Watt R.M."/>
        </authorList>
    </citation>
    <scope>NUCLEOTIDE SEQUENCE</scope>
    <source>
        <strain evidence="9">OMZ 835</strain>
    </source>
</reference>
<dbReference type="PANTHER" id="PTHR13748">
    <property type="entry name" value="COBW-RELATED"/>
    <property type="match status" value="1"/>
</dbReference>
<keyword evidence="1" id="KW-0547">Nucleotide-binding</keyword>
<dbReference type="InterPro" id="IPR027417">
    <property type="entry name" value="P-loop_NTPase"/>
</dbReference>
<dbReference type="SUPFAM" id="SSF90002">
    <property type="entry name" value="Hypothetical protein YjiA, C-terminal domain"/>
    <property type="match status" value="1"/>
</dbReference>
<comment type="catalytic activity">
    <reaction evidence="6">
        <text>GTP + H2O = GDP + phosphate + H(+)</text>
        <dbReference type="Rhea" id="RHEA:19669"/>
        <dbReference type="ChEBI" id="CHEBI:15377"/>
        <dbReference type="ChEBI" id="CHEBI:15378"/>
        <dbReference type="ChEBI" id="CHEBI:37565"/>
        <dbReference type="ChEBI" id="CHEBI:43474"/>
        <dbReference type="ChEBI" id="CHEBI:58189"/>
    </reaction>
    <physiologicalReaction direction="left-to-right" evidence="6">
        <dbReference type="Rhea" id="RHEA:19670"/>
    </physiologicalReaction>
</comment>
<evidence type="ECO:0000313" key="9">
    <source>
        <dbReference type="EMBL" id="UTY34470.1"/>
    </source>
</evidence>
<dbReference type="Pfam" id="PF07683">
    <property type="entry name" value="CobW_C"/>
    <property type="match status" value="1"/>
</dbReference>
<protein>
    <submittedName>
        <fullName evidence="9">GTP-binding protein</fullName>
    </submittedName>
</protein>
<evidence type="ECO:0000256" key="4">
    <source>
        <dbReference type="ARBA" id="ARBA00034320"/>
    </source>
</evidence>
<dbReference type="InterPro" id="IPR036627">
    <property type="entry name" value="CobW-likC_sf"/>
</dbReference>
<dbReference type="Gene3D" id="3.30.1220.10">
    <property type="entry name" value="CobW-like, C-terminal domain"/>
    <property type="match status" value="1"/>
</dbReference>
<organism evidence="9 10">
    <name type="scientific">Treponema putidum</name>
    <dbReference type="NCBI Taxonomy" id="221027"/>
    <lineage>
        <taxon>Bacteria</taxon>
        <taxon>Pseudomonadati</taxon>
        <taxon>Spirochaetota</taxon>
        <taxon>Spirochaetia</taxon>
        <taxon>Spirochaetales</taxon>
        <taxon>Treponemataceae</taxon>
        <taxon>Treponema</taxon>
    </lineage>
</organism>
<dbReference type="EMBL" id="CP038804">
    <property type="protein sequence ID" value="UTY34470.1"/>
    <property type="molecule type" value="Genomic_DNA"/>
</dbReference>
<dbReference type="InterPro" id="IPR051316">
    <property type="entry name" value="Zinc-reg_GTPase_activator"/>
</dbReference>